<name>A0ABP7XHU3_9ACTN</name>
<dbReference type="InterPro" id="IPR024370">
    <property type="entry name" value="PBP_domain"/>
</dbReference>
<dbReference type="Proteomes" id="UP001501495">
    <property type="component" value="Unassembled WGS sequence"/>
</dbReference>
<protein>
    <recommendedName>
        <fullName evidence="3">PBP domain-containing protein</fullName>
    </recommendedName>
</protein>
<dbReference type="InterPro" id="IPR013783">
    <property type="entry name" value="Ig-like_fold"/>
</dbReference>
<keyword evidence="5" id="KW-1185">Reference proteome</keyword>
<dbReference type="PROSITE" id="PS51318">
    <property type="entry name" value="TAT"/>
    <property type="match status" value="1"/>
</dbReference>
<sequence>MTHSMTRRYRLGAHVAAAALAGSALAFVAAPAHAAEADDPSFTPVASDLIGVGSDTTQISMHKAAEGYNATATGFKVASFAATGGGQITLPSGAINRPNGSGAGKALLYGSGNNADVDFARSSSTLSSTEISAGLQQFPFAVDTLVMAVSNNVASNAPTSLTKEQVVSIYKGDVTNWSQVGGKDGVIQPYIPQAGSGTRSFFVSQLTAANGGVAVTLGANVKEAQEHDDTLIKGDPNAIAPFSKGRGELLGTTLRYEDGTFIFKRAVYNVVRGGTQGNADVQAFFGPNGYLCSNAAKDLIKAGGLEQMATSAGGGVCGEVTQQAVTNYTTNQSVATTTDLSFASTKAGEVTLTAAVTAANSPSGTVTFTEGSTIVAAAVPLSSGQAVATFEATPGEHTYTATFTPDSAAAFQSSSDDVTGVVVAGSKLTTAFPASVKAGKKVTGTVTVAGVDTDAVPTGKVTVKVGSKTVATGTLAGGKVKLSLGKITKKTTFVITYSGDDAVAGATKKVVVKVTKK</sequence>
<evidence type="ECO:0000259" key="3">
    <source>
        <dbReference type="Pfam" id="PF12849"/>
    </source>
</evidence>
<organism evidence="4 5">
    <name type="scientific">Nocardioides fonticola</name>
    <dbReference type="NCBI Taxonomy" id="450363"/>
    <lineage>
        <taxon>Bacteria</taxon>
        <taxon>Bacillati</taxon>
        <taxon>Actinomycetota</taxon>
        <taxon>Actinomycetes</taxon>
        <taxon>Propionibacteriales</taxon>
        <taxon>Nocardioidaceae</taxon>
        <taxon>Nocardioides</taxon>
    </lineage>
</organism>
<proteinExistence type="predicted"/>
<feature type="signal peptide" evidence="2">
    <location>
        <begin position="1"/>
        <end position="34"/>
    </location>
</feature>
<accession>A0ABP7XHU3</accession>
<feature type="domain" description="PBP" evidence="3">
    <location>
        <begin position="44"/>
        <end position="347"/>
    </location>
</feature>
<evidence type="ECO:0000256" key="1">
    <source>
        <dbReference type="ARBA" id="ARBA00022729"/>
    </source>
</evidence>
<dbReference type="Pfam" id="PF12849">
    <property type="entry name" value="PBP_like_2"/>
    <property type="match status" value="1"/>
</dbReference>
<evidence type="ECO:0000313" key="5">
    <source>
        <dbReference type="Proteomes" id="UP001501495"/>
    </source>
</evidence>
<reference evidence="5" key="1">
    <citation type="journal article" date="2019" name="Int. J. Syst. Evol. Microbiol.">
        <title>The Global Catalogue of Microorganisms (GCM) 10K type strain sequencing project: providing services to taxonomists for standard genome sequencing and annotation.</title>
        <authorList>
            <consortium name="The Broad Institute Genomics Platform"/>
            <consortium name="The Broad Institute Genome Sequencing Center for Infectious Disease"/>
            <person name="Wu L."/>
            <person name="Ma J."/>
        </authorList>
    </citation>
    <scope>NUCLEOTIDE SEQUENCE [LARGE SCALE GENOMIC DNA]</scope>
    <source>
        <strain evidence="5">JCM 16703</strain>
    </source>
</reference>
<dbReference type="Gene3D" id="2.60.40.10">
    <property type="entry name" value="Immunoglobulins"/>
    <property type="match status" value="2"/>
</dbReference>
<evidence type="ECO:0000313" key="4">
    <source>
        <dbReference type="EMBL" id="GAA4117810.1"/>
    </source>
</evidence>
<dbReference type="EMBL" id="BAAAZH010000012">
    <property type="protein sequence ID" value="GAA4117810.1"/>
    <property type="molecule type" value="Genomic_DNA"/>
</dbReference>
<dbReference type="SUPFAM" id="SSF53850">
    <property type="entry name" value="Periplasmic binding protein-like II"/>
    <property type="match status" value="1"/>
</dbReference>
<dbReference type="PANTHER" id="PTHR30570:SF1">
    <property type="entry name" value="PHOSPHATE-BINDING PROTEIN PSTS"/>
    <property type="match status" value="1"/>
</dbReference>
<feature type="chain" id="PRO_5046535113" description="PBP domain-containing protein" evidence="2">
    <location>
        <begin position="35"/>
        <end position="517"/>
    </location>
</feature>
<dbReference type="Gene3D" id="3.40.190.10">
    <property type="entry name" value="Periplasmic binding protein-like II"/>
    <property type="match status" value="2"/>
</dbReference>
<evidence type="ECO:0000256" key="2">
    <source>
        <dbReference type="SAM" id="SignalP"/>
    </source>
</evidence>
<keyword evidence="1 2" id="KW-0732">Signal</keyword>
<dbReference type="InterPro" id="IPR050811">
    <property type="entry name" value="Phosphate_ABC_transporter"/>
</dbReference>
<comment type="caution">
    <text evidence="4">The sequence shown here is derived from an EMBL/GenBank/DDBJ whole genome shotgun (WGS) entry which is preliminary data.</text>
</comment>
<gene>
    <name evidence="4" type="ORF">GCM10022215_18830</name>
</gene>
<dbReference type="PANTHER" id="PTHR30570">
    <property type="entry name" value="PERIPLASMIC PHOSPHATE BINDING COMPONENT OF PHOSPHATE ABC TRANSPORTER"/>
    <property type="match status" value="1"/>
</dbReference>
<dbReference type="InterPro" id="IPR006311">
    <property type="entry name" value="TAT_signal"/>
</dbReference>